<name>A0A5Q0CH37_9HYPH</name>
<accession>A0A5Q0CH37</accession>
<dbReference type="SUPFAM" id="SSF81324">
    <property type="entry name" value="Voltage-gated potassium channels"/>
    <property type="match status" value="1"/>
</dbReference>
<dbReference type="AlphaFoldDB" id="A0A5Q0CH37"/>
<keyword evidence="1" id="KW-0472">Membrane</keyword>
<evidence type="ECO:0000313" key="3">
    <source>
        <dbReference type="EMBL" id="QFY64064.1"/>
    </source>
</evidence>
<sequence>MEVGLRTFRRIDPEYLGRHATAATVVWVSYLMVPIVLDICLWAFVYYALGALPTFEDAAYFSTATFTTVGYGDIVLGKDWRQLSVFEAVNGWIVFGWATALIMATIQKLYFRADSRSDGF</sequence>
<dbReference type="InterPro" id="IPR013099">
    <property type="entry name" value="K_chnl_dom"/>
</dbReference>
<dbReference type="Proteomes" id="UP000326881">
    <property type="component" value="Plasmid unnamed"/>
</dbReference>
<feature type="transmembrane region" description="Helical" evidence="1">
    <location>
        <begin position="21"/>
        <end position="49"/>
    </location>
</feature>
<proteinExistence type="predicted"/>
<keyword evidence="3" id="KW-0406">Ion transport</keyword>
<evidence type="ECO:0000256" key="1">
    <source>
        <dbReference type="SAM" id="Phobius"/>
    </source>
</evidence>
<protein>
    <submittedName>
        <fullName evidence="3">Two pore domain potassium channel family protein</fullName>
    </submittedName>
</protein>
<dbReference type="KEGG" id="rgr:FZ934_21960"/>
<feature type="transmembrane region" description="Helical" evidence="1">
    <location>
        <begin position="89"/>
        <end position="111"/>
    </location>
</feature>
<dbReference type="EMBL" id="CP043499">
    <property type="protein sequence ID" value="QFY64064.1"/>
    <property type="molecule type" value="Genomic_DNA"/>
</dbReference>
<keyword evidence="1" id="KW-0812">Transmembrane</keyword>
<keyword evidence="4" id="KW-1185">Reference proteome</keyword>
<evidence type="ECO:0000313" key="4">
    <source>
        <dbReference type="Proteomes" id="UP000326881"/>
    </source>
</evidence>
<dbReference type="OrthoDB" id="2974133at2"/>
<reference evidence="3 4" key="1">
    <citation type="submission" date="2019-08" db="EMBL/GenBank/DDBJ databases">
        <title>Prosopis cineraria nodule microbiome.</title>
        <authorList>
            <person name="Ali R."/>
            <person name="Chaluvadi S.R."/>
            <person name="Wang X."/>
        </authorList>
    </citation>
    <scope>NUCLEOTIDE SEQUENCE [LARGE SCALE GENOMIC DNA]</scope>
    <source>
        <strain evidence="3 4">BG7</strain>
        <plasmid evidence="3 4">unnamed</plasmid>
    </source>
</reference>
<gene>
    <name evidence="3" type="ORF">FZ934_21960</name>
</gene>
<geneLocation type="plasmid" evidence="3 4">
    <name>unnamed</name>
</geneLocation>
<keyword evidence="3" id="KW-0614">Plasmid</keyword>
<keyword evidence="3" id="KW-0407">Ion channel</keyword>
<dbReference type="Pfam" id="PF07885">
    <property type="entry name" value="Ion_trans_2"/>
    <property type="match status" value="1"/>
</dbReference>
<dbReference type="Gene3D" id="1.10.287.70">
    <property type="match status" value="1"/>
</dbReference>
<keyword evidence="1" id="KW-1133">Transmembrane helix</keyword>
<dbReference type="GO" id="GO:0034220">
    <property type="term" value="P:monoatomic ion transmembrane transport"/>
    <property type="evidence" value="ECO:0007669"/>
    <property type="project" value="UniProtKB-KW"/>
</dbReference>
<organism evidence="3 4">
    <name type="scientific">Rhizobium grahamii</name>
    <dbReference type="NCBI Taxonomy" id="1120045"/>
    <lineage>
        <taxon>Bacteria</taxon>
        <taxon>Pseudomonadati</taxon>
        <taxon>Pseudomonadota</taxon>
        <taxon>Alphaproteobacteria</taxon>
        <taxon>Hyphomicrobiales</taxon>
        <taxon>Rhizobiaceae</taxon>
        <taxon>Rhizobium/Agrobacterium group</taxon>
        <taxon>Rhizobium</taxon>
    </lineage>
</organism>
<keyword evidence="3" id="KW-0813">Transport</keyword>
<evidence type="ECO:0000259" key="2">
    <source>
        <dbReference type="Pfam" id="PF07885"/>
    </source>
</evidence>
<feature type="domain" description="Potassium channel" evidence="2">
    <location>
        <begin position="37"/>
        <end position="107"/>
    </location>
</feature>